<reference evidence="2 3" key="1">
    <citation type="submission" date="2020-08" db="EMBL/GenBank/DDBJ databases">
        <title>Genomic Encyclopedia of Type Strains, Phase IV (KMG-IV): sequencing the most valuable type-strain genomes for metagenomic binning, comparative biology and taxonomic classification.</title>
        <authorList>
            <person name="Goeker M."/>
        </authorList>
    </citation>
    <scope>NUCLEOTIDE SEQUENCE [LARGE SCALE GENOMIC DNA]</scope>
    <source>
        <strain evidence="2 3">DSM 15743</strain>
    </source>
</reference>
<dbReference type="AlphaFoldDB" id="A0A7W6N6K5"/>
<dbReference type="InterPro" id="IPR002545">
    <property type="entry name" value="CheW-lke_dom"/>
</dbReference>
<dbReference type="GO" id="GO:0005829">
    <property type="term" value="C:cytosol"/>
    <property type="evidence" value="ECO:0007669"/>
    <property type="project" value="TreeGrafter"/>
</dbReference>
<dbReference type="GO" id="GO:0007165">
    <property type="term" value="P:signal transduction"/>
    <property type="evidence" value="ECO:0007669"/>
    <property type="project" value="InterPro"/>
</dbReference>
<dbReference type="Proteomes" id="UP000519439">
    <property type="component" value="Unassembled WGS sequence"/>
</dbReference>
<dbReference type="Pfam" id="PF01584">
    <property type="entry name" value="CheW"/>
    <property type="match status" value="1"/>
</dbReference>
<dbReference type="GO" id="GO:0006935">
    <property type="term" value="P:chemotaxis"/>
    <property type="evidence" value="ECO:0007669"/>
    <property type="project" value="InterPro"/>
</dbReference>
<evidence type="ECO:0000259" key="1">
    <source>
        <dbReference type="PROSITE" id="PS50851"/>
    </source>
</evidence>
<dbReference type="EMBL" id="JACIDC010000001">
    <property type="protein sequence ID" value="MBB4038535.1"/>
    <property type="molecule type" value="Genomic_DNA"/>
</dbReference>
<gene>
    <name evidence="2" type="ORF">GGR34_000164</name>
</gene>
<feature type="domain" description="CheW-like" evidence="1">
    <location>
        <begin position="33"/>
        <end position="178"/>
    </location>
</feature>
<comment type="caution">
    <text evidence="2">The sequence shown here is derived from an EMBL/GenBank/DDBJ whole genome shotgun (WGS) entry which is preliminary data.</text>
</comment>
<protein>
    <submittedName>
        <fullName evidence="2">Purine-binding chemotaxis protein CheW</fullName>
    </submittedName>
</protein>
<dbReference type="SMART" id="SM00260">
    <property type="entry name" value="CheW"/>
    <property type="match status" value="1"/>
</dbReference>
<organism evidence="2 3">
    <name type="scientific">Microvirga flocculans</name>
    <dbReference type="NCBI Taxonomy" id="217168"/>
    <lineage>
        <taxon>Bacteria</taxon>
        <taxon>Pseudomonadati</taxon>
        <taxon>Pseudomonadota</taxon>
        <taxon>Alphaproteobacteria</taxon>
        <taxon>Hyphomicrobiales</taxon>
        <taxon>Methylobacteriaceae</taxon>
        <taxon>Microvirga</taxon>
    </lineage>
</organism>
<accession>A0A7W6N6K5</accession>
<keyword evidence="3" id="KW-1185">Reference proteome</keyword>
<evidence type="ECO:0000313" key="2">
    <source>
        <dbReference type="EMBL" id="MBB4038535.1"/>
    </source>
</evidence>
<dbReference type="PANTHER" id="PTHR22617:SF23">
    <property type="entry name" value="CHEMOTAXIS PROTEIN CHEW"/>
    <property type="match status" value="1"/>
</dbReference>
<dbReference type="PANTHER" id="PTHR22617">
    <property type="entry name" value="CHEMOTAXIS SENSOR HISTIDINE KINASE-RELATED"/>
    <property type="match status" value="1"/>
</dbReference>
<dbReference type="PROSITE" id="PS50851">
    <property type="entry name" value="CHEW"/>
    <property type="match status" value="1"/>
</dbReference>
<dbReference type="InterPro" id="IPR036061">
    <property type="entry name" value="CheW-like_dom_sf"/>
</dbReference>
<dbReference type="Gene3D" id="2.30.30.40">
    <property type="entry name" value="SH3 Domains"/>
    <property type="match status" value="1"/>
</dbReference>
<dbReference type="RefSeq" id="WP_051434965.1">
    <property type="nucleotide sequence ID" value="NZ_JACIDC010000001.1"/>
</dbReference>
<dbReference type="SUPFAM" id="SSF50341">
    <property type="entry name" value="CheW-like"/>
    <property type="match status" value="1"/>
</dbReference>
<dbReference type="Gene3D" id="2.40.50.180">
    <property type="entry name" value="CheA-289, Domain 4"/>
    <property type="match status" value="1"/>
</dbReference>
<evidence type="ECO:0000313" key="3">
    <source>
        <dbReference type="Proteomes" id="UP000519439"/>
    </source>
</evidence>
<dbReference type="InterPro" id="IPR039315">
    <property type="entry name" value="CheW"/>
</dbReference>
<proteinExistence type="predicted"/>
<sequence>MRSKEERIRNILDERTERLANRRGIAAEPAEALPRVLVCSAGRERFGIPIGSVAEVLPPQECAAVPAGPSALVGLFGRSGRLVSVIDLALALGLKPDSRDHDGQHFVLLRYVQLPVALRVDRAYAVADVTPLGDTETIGLSSDAVTGHGKVQTGTAAPDRDETVSLLDIERLLRSFLPSSSVSGV</sequence>
<name>A0A7W6N6K5_9HYPH</name>